<gene>
    <name evidence="2" type="ORF">AVDCRST_MAG58-718</name>
</gene>
<accession>A0A6J4QNV2</accession>
<dbReference type="InterPro" id="IPR058058">
    <property type="entry name" value="CBU_0592-like"/>
</dbReference>
<dbReference type="NCBIfam" id="NF047864">
    <property type="entry name" value="CBU_0592_membra"/>
    <property type="match status" value="1"/>
</dbReference>
<feature type="domain" description="CBU-0592-like" evidence="1">
    <location>
        <begin position="13"/>
        <end position="83"/>
    </location>
</feature>
<dbReference type="EMBL" id="CADCVF010000019">
    <property type="protein sequence ID" value="CAA9450092.1"/>
    <property type="molecule type" value="Genomic_DNA"/>
</dbReference>
<evidence type="ECO:0000259" key="1">
    <source>
        <dbReference type="Pfam" id="PF26604"/>
    </source>
</evidence>
<evidence type="ECO:0000313" key="2">
    <source>
        <dbReference type="EMBL" id="CAA9450092.1"/>
    </source>
</evidence>
<sequence>MERMVKSMWSSVQLVSVLGSLLVLVAYVAGQFGYLSAKGLSFAFANIVGSGLLAVVAALEAQWGFLLLEGAWASVSLVAVVRQRAKLNTHRVRRVSGPRVAALERVMRRMHRRRANLTYQGHFDSADELRFELSKGLVQG</sequence>
<dbReference type="AlphaFoldDB" id="A0A6J4QNV2"/>
<organism evidence="2">
    <name type="scientific">uncultured Rubrobacteraceae bacterium</name>
    <dbReference type="NCBI Taxonomy" id="349277"/>
    <lineage>
        <taxon>Bacteria</taxon>
        <taxon>Bacillati</taxon>
        <taxon>Actinomycetota</taxon>
        <taxon>Rubrobacteria</taxon>
        <taxon>Rubrobacterales</taxon>
        <taxon>Rubrobacteraceae</taxon>
        <taxon>environmental samples</taxon>
    </lineage>
</organism>
<dbReference type="Pfam" id="PF26604">
    <property type="entry name" value="CBU_0592"/>
    <property type="match status" value="1"/>
</dbReference>
<reference evidence="2" key="1">
    <citation type="submission" date="2020-02" db="EMBL/GenBank/DDBJ databases">
        <authorList>
            <person name="Meier V. D."/>
        </authorList>
    </citation>
    <scope>NUCLEOTIDE SEQUENCE</scope>
    <source>
        <strain evidence="2">AVDCRST_MAG58</strain>
    </source>
</reference>
<proteinExistence type="predicted"/>
<name>A0A6J4QNV2_9ACTN</name>
<protein>
    <recommendedName>
        <fullName evidence="1">CBU-0592-like domain-containing protein</fullName>
    </recommendedName>
</protein>